<comment type="caution">
    <text evidence="1">The sequence shown here is derived from an EMBL/GenBank/DDBJ whole genome shotgun (WGS) entry which is preliminary data.</text>
</comment>
<organism evidence="1">
    <name type="scientific">marine sediment metagenome</name>
    <dbReference type="NCBI Taxonomy" id="412755"/>
    <lineage>
        <taxon>unclassified sequences</taxon>
        <taxon>metagenomes</taxon>
        <taxon>ecological metagenomes</taxon>
    </lineage>
</organism>
<gene>
    <name evidence="1" type="ORF">S01H4_53711</name>
</gene>
<protein>
    <submittedName>
        <fullName evidence="1">Uncharacterized protein</fullName>
    </submittedName>
</protein>
<proteinExistence type="predicted"/>
<dbReference type="EMBL" id="BART01030837">
    <property type="protein sequence ID" value="GAH07783.1"/>
    <property type="molecule type" value="Genomic_DNA"/>
</dbReference>
<feature type="non-terminal residue" evidence="1">
    <location>
        <position position="1"/>
    </location>
</feature>
<dbReference type="AlphaFoldDB" id="X1EGJ9"/>
<evidence type="ECO:0000313" key="1">
    <source>
        <dbReference type="EMBL" id="GAH07783.1"/>
    </source>
</evidence>
<sequence length="33" mass="3213">VYLYPSLTKSTKDGISSAVMVAGPVDTGAGGGI</sequence>
<reference evidence="1" key="1">
    <citation type="journal article" date="2014" name="Front. Microbiol.">
        <title>High frequency of phylogenetically diverse reductive dehalogenase-homologous genes in deep subseafloor sedimentary metagenomes.</title>
        <authorList>
            <person name="Kawai M."/>
            <person name="Futagami T."/>
            <person name="Toyoda A."/>
            <person name="Takaki Y."/>
            <person name="Nishi S."/>
            <person name="Hori S."/>
            <person name="Arai W."/>
            <person name="Tsubouchi T."/>
            <person name="Morono Y."/>
            <person name="Uchiyama I."/>
            <person name="Ito T."/>
            <person name="Fujiyama A."/>
            <person name="Inagaki F."/>
            <person name="Takami H."/>
        </authorList>
    </citation>
    <scope>NUCLEOTIDE SEQUENCE</scope>
    <source>
        <strain evidence="1">Expedition CK06-06</strain>
    </source>
</reference>
<name>X1EGJ9_9ZZZZ</name>
<accession>X1EGJ9</accession>